<feature type="domain" description="Transcription initiation factor TFIID component TAF4 C-terminal" evidence="10">
    <location>
        <begin position="40"/>
        <end position="333"/>
    </location>
</feature>
<name>A0A9N9AKD0_9GLOM</name>
<keyword evidence="12" id="KW-1185">Reference proteome</keyword>
<evidence type="ECO:0000313" key="12">
    <source>
        <dbReference type="Proteomes" id="UP000789831"/>
    </source>
</evidence>
<dbReference type="AlphaFoldDB" id="A0A9N9AKD0"/>
<dbReference type="Pfam" id="PF05236">
    <property type="entry name" value="TAF4"/>
    <property type="match status" value="1"/>
</dbReference>
<sequence>MFEPFNMKKNYTIQTPALMQGRSSTTATTEDAKGVDYTQLTDAMAYTGVDLQEESEYLQKEALQSPGVGAFGMDTDRSKFQRFMNPRILQTRVNSIAQKHNLAVHPDVYQCLALAAEERTRVLLEQMWKAKNHRTRSDHLHEPPLSANNKPLYKEIITQDKSEVTTEQQKQKLREVPKLSQAPKKQKKRATAKETIKKVTSEAQKSKISTNETALKAAGGLTKSWMITTPVESTPPLLPPSSVSLTSSNGVDGRGVVRGRGRTASISQPAKTVSSTITTTASSSSPSAFEIASTTMISGEINISSPPPLHAVNQNTMITAMDALQVLENDRSVGSGGINQKIIMRGYAKYLR</sequence>
<keyword evidence="6" id="KW-0539">Nucleus</keyword>
<dbReference type="InterPro" id="IPR045144">
    <property type="entry name" value="TAF4"/>
</dbReference>
<evidence type="ECO:0000256" key="5">
    <source>
        <dbReference type="ARBA" id="ARBA00023163"/>
    </source>
</evidence>
<keyword evidence="5" id="KW-0804">Transcription</keyword>
<comment type="similarity">
    <text evidence="2">Belongs to the TAF4 family.</text>
</comment>
<evidence type="ECO:0000256" key="4">
    <source>
        <dbReference type="ARBA" id="ARBA00023015"/>
    </source>
</evidence>
<feature type="region of interest" description="Disordered" evidence="9">
    <location>
        <begin position="160"/>
        <end position="205"/>
    </location>
</feature>
<organism evidence="11 12">
    <name type="scientific">Ambispora gerdemannii</name>
    <dbReference type="NCBI Taxonomy" id="144530"/>
    <lineage>
        <taxon>Eukaryota</taxon>
        <taxon>Fungi</taxon>
        <taxon>Fungi incertae sedis</taxon>
        <taxon>Mucoromycota</taxon>
        <taxon>Glomeromycotina</taxon>
        <taxon>Glomeromycetes</taxon>
        <taxon>Archaeosporales</taxon>
        <taxon>Ambisporaceae</taxon>
        <taxon>Ambispora</taxon>
    </lineage>
</organism>
<dbReference type="GO" id="GO:0006367">
    <property type="term" value="P:transcription initiation at RNA polymerase II promoter"/>
    <property type="evidence" value="ECO:0007669"/>
    <property type="project" value="TreeGrafter"/>
</dbReference>
<dbReference type="Gene3D" id="1.10.20.10">
    <property type="entry name" value="Histone, subunit A"/>
    <property type="match status" value="1"/>
</dbReference>
<dbReference type="GO" id="GO:0046982">
    <property type="term" value="F:protein heterodimerization activity"/>
    <property type="evidence" value="ECO:0007669"/>
    <property type="project" value="InterPro"/>
</dbReference>
<evidence type="ECO:0000256" key="9">
    <source>
        <dbReference type="SAM" id="MobiDB-lite"/>
    </source>
</evidence>
<dbReference type="CDD" id="cd08045">
    <property type="entry name" value="HFD_TAF4"/>
    <property type="match status" value="1"/>
</dbReference>
<evidence type="ECO:0000259" key="10">
    <source>
        <dbReference type="Pfam" id="PF05236"/>
    </source>
</evidence>
<evidence type="ECO:0000313" key="11">
    <source>
        <dbReference type="EMBL" id="CAG8533423.1"/>
    </source>
</evidence>
<dbReference type="EMBL" id="CAJVPL010000839">
    <property type="protein sequence ID" value="CAG8533423.1"/>
    <property type="molecule type" value="Genomic_DNA"/>
</dbReference>
<keyword evidence="4" id="KW-0805">Transcription regulation</keyword>
<gene>
    <name evidence="11" type="ORF">AGERDE_LOCUS5825</name>
</gene>
<evidence type="ECO:0000256" key="8">
    <source>
        <dbReference type="ARBA" id="ARBA00031747"/>
    </source>
</evidence>
<evidence type="ECO:0000256" key="2">
    <source>
        <dbReference type="ARBA" id="ARBA00006178"/>
    </source>
</evidence>
<dbReference type="PANTHER" id="PTHR15138:SF14">
    <property type="entry name" value="TRANSCRIPTION INITIATION FACTOR TFIID SUBUNIT 4"/>
    <property type="match status" value="1"/>
</dbReference>
<dbReference type="OrthoDB" id="21060at2759"/>
<feature type="compositionally biased region" description="Basic and acidic residues" evidence="9">
    <location>
        <begin position="160"/>
        <end position="177"/>
    </location>
</feature>
<dbReference type="PANTHER" id="PTHR15138">
    <property type="entry name" value="TRANSCRIPTION INITIATION FACTOR TFIID SUBUNIT 4"/>
    <property type="match status" value="1"/>
</dbReference>
<feature type="region of interest" description="Disordered" evidence="9">
    <location>
        <begin position="236"/>
        <end position="256"/>
    </location>
</feature>
<protein>
    <recommendedName>
        <fullName evidence="3">Transcription initiation factor TFIID subunit 4</fullName>
    </recommendedName>
    <alternativeName>
        <fullName evidence="8">TBP-associated factor 4</fullName>
    </alternativeName>
</protein>
<feature type="compositionally biased region" description="Basic and acidic residues" evidence="9">
    <location>
        <begin position="191"/>
        <end position="200"/>
    </location>
</feature>
<comment type="subcellular location">
    <subcellularLocation>
        <location evidence="1">Nucleus</location>
    </subcellularLocation>
</comment>
<dbReference type="InterPro" id="IPR009072">
    <property type="entry name" value="Histone-fold"/>
</dbReference>
<evidence type="ECO:0000256" key="3">
    <source>
        <dbReference type="ARBA" id="ARBA00017306"/>
    </source>
</evidence>
<evidence type="ECO:0000256" key="7">
    <source>
        <dbReference type="ARBA" id="ARBA00025346"/>
    </source>
</evidence>
<comment type="function">
    <text evidence="7">Functions as a component of the DNA-binding general transcription factor complex TFIID. Binding of TFIID to a promoter (with or without TATA element) is the initial step in pre-initiation complex (PIC) formation. TFIID plays a key role in the regulation of gene expression by RNA polymerase II through different activities such as transcription activator interaction, core promoter recognition and selectivity, TFIIA and TFIIB interaction, chromatin modification (histone acetylation by TAF1), facilitation of DNA opening and initiation of transcription.</text>
</comment>
<dbReference type="GO" id="GO:0016251">
    <property type="term" value="F:RNA polymerase II general transcription initiation factor activity"/>
    <property type="evidence" value="ECO:0007669"/>
    <property type="project" value="TreeGrafter"/>
</dbReference>
<evidence type="ECO:0000256" key="1">
    <source>
        <dbReference type="ARBA" id="ARBA00004123"/>
    </source>
</evidence>
<evidence type="ECO:0000256" key="6">
    <source>
        <dbReference type="ARBA" id="ARBA00023242"/>
    </source>
</evidence>
<dbReference type="InterPro" id="IPR007900">
    <property type="entry name" value="TAF4_C"/>
</dbReference>
<accession>A0A9N9AKD0</accession>
<dbReference type="GO" id="GO:0003677">
    <property type="term" value="F:DNA binding"/>
    <property type="evidence" value="ECO:0007669"/>
    <property type="project" value="TreeGrafter"/>
</dbReference>
<dbReference type="GO" id="GO:0005669">
    <property type="term" value="C:transcription factor TFIID complex"/>
    <property type="evidence" value="ECO:0007669"/>
    <property type="project" value="InterPro"/>
</dbReference>
<reference evidence="11" key="1">
    <citation type="submission" date="2021-06" db="EMBL/GenBank/DDBJ databases">
        <authorList>
            <person name="Kallberg Y."/>
            <person name="Tangrot J."/>
            <person name="Rosling A."/>
        </authorList>
    </citation>
    <scope>NUCLEOTIDE SEQUENCE</scope>
    <source>
        <strain evidence="11">MT106</strain>
    </source>
</reference>
<comment type="caution">
    <text evidence="11">The sequence shown here is derived from an EMBL/GenBank/DDBJ whole genome shotgun (WGS) entry which is preliminary data.</text>
</comment>
<feature type="compositionally biased region" description="Low complexity" evidence="9">
    <location>
        <begin position="236"/>
        <end position="251"/>
    </location>
</feature>
<dbReference type="Proteomes" id="UP000789831">
    <property type="component" value="Unassembled WGS sequence"/>
</dbReference>
<proteinExistence type="inferred from homology"/>